<comment type="caution">
    <text evidence="7">The sequence shown here is derived from an EMBL/GenBank/DDBJ whole genome shotgun (WGS) entry which is preliminary data.</text>
</comment>
<evidence type="ECO:0000256" key="1">
    <source>
        <dbReference type="ARBA" id="ARBA00004442"/>
    </source>
</evidence>
<dbReference type="PANTHER" id="PTHR30329">
    <property type="entry name" value="STATOR ELEMENT OF FLAGELLAR MOTOR COMPLEX"/>
    <property type="match status" value="1"/>
</dbReference>
<keyword evidence="3" id="KW-0998">Cell outer membrane</keyword>
<evidence type="ECO:0000256" key="3">
    <source>
        <dbReference type="ARBA" id="ARBA00023237"/>
    </source>
</evidence>
<sequence length="213" mass="22385">MMNTKTKIGMLIASLAMAASGVVCSADAPANPYVQAAGKTLKTAYGLCVRTGYWTPALAEAQGALGQNCDCDTDIIKCEAGAEKVVLSADTLFAFDKAVLKPEGKAMLKELTSRMAGLNLDVVMINGYADRIGGAAYNLKLSDRRANAVKAFLAENGVPAARIHAEGKGQADPVVDCPNPSKAGEIKTFQQLINCLQPNRRAVIEVVGTRPAK</sequence>
<gene>
    <name evidence="7" type="ORF">ADH67_01690</name>
</gene>
<keyword evidence="8" id="KW-1185">Reference proteome</keyword>
<dbReference type="GO" id="GO:0009279">
    <property type="term" value="C:cell outer membrane"/>
    <property type="evidence" value="ECO:0007669"/>
    <property type="project" value="UniProtKB-SubCell"/>
</dbReference>
<comment type="subcellular location">
    <subcellularLocation>
        <location evidence="1">Cell outer membrane</location>
    </subcellularLocation>
</comment>
<feature type="domain" description="OmpA-like" evidence="6">
    <location>
        <begin position="80"/>
        <end position="210"/>
    </location>
</feature>
<evidence type="ECO:0000313" key="8">
    <source>
        <dbReference type="Proteomes" id="UP000214610"/>
    </source>
</evidence>
<dbReference type="EMBL" id="NHMP01000001">
    <property type="protein sequence ID" value="OXE51034.1"/>
    <property type="molecule type" value="Genomic_DNA"/>
</dbReference>
<evidence type="ECO:0000256" key="4">
    <source>
        <dbReference type="PROSITE-ProRule" id="PRU00473"/>
    </source>
</evidence>
<evidence type="ECO:0000259" key="6">
    <source>
        <dbReference type="PROSITE" id="PS51123"/>
    </source>
</evidence>
<organism evidence="7 8">
    <name type="scientific">Turicimonas muris</name>
    <dbReference type="NCBI Taxonomy" id="1796652"/>
    <lineage>
        <taxon>Bacteria</taxon>
        <taxon>Pseudomonadati</taxon>
        <taxon>Pseudomonadota</taxon>
        <taxon>Betaproteobacteria</taxon>
        <taxon>Burkholderiales</taxon>
        <taxon>Sutterellaceae</taxon>
        <taxon>Turicimonas</taxon>
    </lineage>
</organism>
<dbReference type="PRINTS" id="PR01021">
    <property type="entry name" value="OMPADOMAIN"/>
</dbReference>
<dbReference type="InterPro" id="IPR050330">
    <property type="entry name" value="Bact_OuterMem_StrucFunc"/>
</dbReference>
<accession>A0A227KT13</accession>
<feature type="signal peptide" evidence="5">
    <location>
        <begin position="1"/>
        <end position="25"/>
    </location>
</feature>
<keyword evidence="5" id="KW-0732">Signal</keyword>
<dbReference type="Pfam" id="PF00691">
    <property type="entry name" value="OmpA"/>
    <property type="match status" value="1"/>
</dbReference>
<evidence type="ECO:0000256" key="2">
    <source>
        <dbReference type="ARBA" id="ARBA00023136"/>
    </source>
</evidence>
<dbReference type="PROSITE" id="PS51123">
    <property type="entry name" value="OMPA_2"/>
    <property type="match status" value="1"/>
</dbReference>
<dbReference type="AlphaFoldDB" id="A0A227KT13"/>
<dbReference type="Gene3D" id="3.30.1330.60">
    <property type="entry name" value="OmpA-like domain"/>
    <property type="match status" value="1"/>
</dbReference>
<dbReference type="PANTHER" id="PTHR30329:SF21">
    <property type="entry name" value="LIPOPROTEIN YIAD-RELATED"/>
    <property type="match status" value="1"/>
</dbReference>
<dbReference type="InterPro" id="IPR036737">
    <property type="entry name" value="OmpA-like_sf"/>
</dbReference>
<evidence type="ECO:0000256" key="5">
    <source>
        <dbReference type="SAM" id="SignalP"/>
    </source>
</evidence>
<dbReference type="InterPro" id="IPR006665">
    <property type="entry name" value="OmpA-like"/>
</dbReference>
<protein>
    <recommendedName>
        <fullName evidence="6">OmpA-like domain-containing protein</fullName>
    </recommendedName>
</protein>
<evidence type="ECO:0000313" key="7">
    <source>
        <dbReference type="EMBL" id="OXE51034.1"/>
    </source>
</evidence>
<dbReference type="InterPro" id="IPR006664">
    <property type="entry name" value="OMP_bac"/>
</dbReference>
<reference evidence="8" key="1">
    <citation type="submission" date="2017-05" db="EMBL/GenBank/DDBJ databases">
        <title>Improved OligoMM genomes.</title>
        <authorList>
            <person name="Garzetti D."/>
        </authorList>
    </citation>
    <scope>NUCLEOTIDE SEQUENCE [LARGE SCALE GENOMIC DNA]</scope>
    <source>
        <strain evidence="8">YL45</strain>
    </source>
</reference>
<dbReference type="RefSeq" id="WP_084081398.1">
    <property type="nucleotide sequence ID" value="NZ_CALBGX010000101.1"/>
</dbReference>
<name>A0A227KT13_9BURK</name>
<keyword evidence="2 4" id="KW-0472">Membrane</keyword>
<dbReference type="Proteomes" id="UP000214610">
    <property type="component" value="Unassembled WGS sequence"/>
</dbReference>
<feature type="chain" id="PRO_5012759529" description="OmpA-like domain-containing protein" evidence="5">
    <location>
        <begin position="26"/>
        <end position="213"/>
    </location>
</feature>
<dbReference type="SUPFAM" id="SSF103088">
    <property type="entry name" value="OmpA-like"/>
    <property type="match status" value="1"/>
</dbReference>
<proteinExistence type="predicted"/>
<dbReference type="CDD" id="cd07185">
    <property type="entry name" value="OmpA_C-like"/>
    <property type="match status" value="1"/>
</dbReference>